<evidence type="ECO:0000313" key="1">
    <source>
        <dbReference type="EMBL" id="KAJ8874221.1"/>
    </source>
</evidence>
<evidence type="ECO:0000313" key="2">
    <source>
        <dbReference type="Proteomes" id="UP001159363"/>
    </source>
</evidence>
<reference evidence="1 2" key="1">
    <citation type="submission" date="2023-02" db="EMBL/GenBank/DDBJ databases">
        <title>LHISI_Scaffold_Assembly.</title>
        <authorList>
            <person name="Stuart O.P."/>
            <person name="Cleave R."/>
            <person name="Magrath M.J.L."/>
            <person name="Mikheyev A.S."/>
        </authorList>
    </citation>
    <scope>NUCLEOTIDE SEQUENCE [LARGE SCALE GENOMIC DNA]</scope>
    <source>
        <strain evidence="1">Daus_M_001</strain>
        <tissue evidence="1">Leg muscle</tissue>
    </source>
</reference>
<sequence length="134" mass="15203">MAKVQPRGEMAEPEKSGALRFAVGIQASSRTREVGRPGNARMAVARAETQRMERFWADLNIGVLRVIQGEVRRIWSNVGTQARLETEYLRGNPRTSGIVRHDFHTRTRRESNPVRLGEQLDHYTTAAPTSKDYL</sequence>
<accession>A0ABQ9GQF0</accession>
<keyword evidence="2" id="KW-1185">Reference proteome</keyword>
<proteinExistence type="predicted"/>
<organism evidence="1 2">
    <name type="scientific">Dryococelus australis</name>
    <dbReference type="NCBI Taxonomy" id="614101"/>
    <lineage>
        <taxon>Eukaryota</taxon>
        <taxon>Metazoa</taxon>
        <taxon>Ecdysozoa</taxon>
        <taxon>Arthropoda</taxon>
        <taxon>Hexapoda</taxon>
        <taxon>Insecta</taxon>
        <taxon>Pterygota</taxon>
        <taxon>Neoptera</taxon>
        <taxon>Polyneoptera</taxon>
        <taxon>Phasmatodea</taxon>
        <taxon>Verophasmatodea</taxon>
        <taxon>Anareolatae</taxon>
        <taxon>Phasmatidae</taxon>
        <taxon>Eurycanthinae</taxon>
        <taxon>Dryococelus</taxon>
    </lineage>
</organism>
<protein>
    <submittedName>
        <fullName evidence="1">Uncharacterized protein</fullName>
    </submittedName>
</protein>
<comment type="caution">
    <text evidence="1">The sequence shown here is derived from an EMBL/GenBank/DDBJ whole genome shotgun (WGS) entry which is preliminary data.</text>
</comment>
<gene>
    <name evidence="1" type="ORF">PR048_025063</name>
</gene>
<dbReference type="Proteomes" id="UP001159363">
    <property type="component" value="Chromosome 9"/>
</dbReference>
<dbReference type="EMBL" id="JARBHB010000010">
    <property type="protein sequence ID" value="KAJ8874221.1"/>
    <property type="molecule type" value="Genomic_DNA"/>
</dbReference>
<name>A0ABQ9GQF0_9NEOP</name>